<sequence length="313" mass="31135">MTVHTVQRGETLSAIARRNGTTVAELQRLNGISNPNMIASGQRLVVAPPPAPPAAPAAARAGQAAAQTAAPAPPGAPVAPCPKKPAFLKRAGGDDNVSVLYAMADGEAKRQGLLGQAKGEVGVGMVKMEHAGHLGNRYVGGSHKMEVLTAEAKAAGGIVHGAGGTASAKAVMATQDATLFAGTDKNNPWAEAGGEYSLMQAEAKADGLIGSDGRRAGIALGAKAGAAAASGDLKGEINIPIPFTDYTLSLRGKGGASAGSVGAGAAAYAFKDLETGRYHMGAGGEAAALLGLKADVDLSIGPRYTGRERSAGP</sequence>
<dbReference type="Gene3D" id="3.10.350.10">
    <property type="entry name" value="LysM domain"/>
    <property type="match status" value="1"/>
</dbReference>
<dbReference type="EMBL" id="CP054615">
    <property type="protein sequence ID" value="QKS49128.1"/>
    <property type="molecule type" value="Genomic_DNA"/>
</dbReference>
<geneLocation type="plasmid" evidence="3 4">
    <name>unnamed1</name>
</geneLocation>
<keyword evidence="4" id="KW-1185">Reference proteome</keyword>
<evidence type="ECO:0000259" key="2">
    <source>
        <dbReference type="PROSITE" id="PS51782"/>
    </source>
</evidence>
<reference evidence="3 4" key="1">
    <citation type="submission" date="2020-06" db="EMBL/GenBank/DDBJ databases">
        <title>Complete genome of Azosprillum oryzae KACC14407.</title>
        <authorList>
            <person name="Kim M."/>
            <person name="Park Y.-J."/>
            <person name="Shin J.-H."/>
        </authorList>
    </citation>
    <scope>NUCLEOTIDE SEQUENCE [LARGE SCALE GENOMIC DNA]</scope>
    <source>
        <strain evidence="3 4">KACC 14407</strain>
        <plasmid evidence="3 4">unnamed1</plasmid>
    </source>
</reference>
<gene>
    <name evidence="3" type="ORF">HUE56_01065</name>
</gene>
<proteinExistence type="predicted"/>
<feature type="compositionally biased region" description="Low complexity" evidence="1">
    <location>
        <begin position="56"/>
        <end position="70"/>
    </location>
</feature>
<dbReference type="InterPro" id="IPR036779">
    <property type="entry name" value="LysM_dom_sf"/>
</dbReference>
<evidence type="ECO:0000256" key="1">
    <source>
        <dbReference type="SAM" id="MobiDB-lite"/>
    </source>
</evidence>
<keyword evidence="3" id="KW-0614">Plasmid</keyword>
<dbReference type="Pfam" id="PF01476">
    <property type="entry name" value="LysM"/>
    <property type="match status" value="1"/>
</dbReference>
<dbReference type="AlphaFoldDB" id="A0A6N1ADG6"/>
<dbReference type="RefSeq" id="WP_149200402.1">
    <property type="nucleotide sequence ID" value="NZ_CP054615.1"/>
</dbReference>
<dbReference type="GO" id="GO:0008932">
    <property type="term" value="F:lytic endotransglycosylase activity"/>
    <property type="evidence" value="ECO:0007669"/>
    <property type="project" value="TreeGrafter"/>
</dbReference>
<feature type="domain" description="LysM" evidence="2">
    <location>
        <begin position="2"/>
        <end position="46"/>
    </location>
</feature>
<evidence type="ECO:0000313" key="4">
    <source>
        <dbReference type="Proteomes" id="UP000509702"/>
    </source>
</evidence>
<dbReference type="PANTHER" id="PTHR33734:SF22">
    <property type="entry name" value="MEMBRANE-BOUND LYTIC MUREIN TRANSGLYCOSYLASE D"/>
    <property type="match status" value="1"/>
</dbReference>
<name>A0A6N1ADG6_9PROT</name>
<dbReference type="InterPro" id="IPR018392">
    <property type="entry name" value="LysM"/>
</dbReference>
<dbReference type="KEGG" id="aoz:HUE56_01065"/>
<feature type="region of interest" description="Disordered" evidence="1">
    <location>
        <begin position="49"/>
        <end position="78"/>
    </location>
</feature>
<organism evidence="3 4">
    <name type="scientific">Azospirillum oryzae</name>
    <dbReference type="NCBI Taxonomy" id="286727"/>
    <lineage>
        <taxon>Bacteria</taxon>
        <taxon>Pseudomonadati</taxon>
        <taxon>Pseudomonadota</taxon>
        <taxon>Alphaproteobacteria</taxon>
        <taxon>Rhodospirillales</taxon>
        <taxon>Azospirillaceae</taxon>
        <taxon>Azospirillum</taxon>
    </lineage>
</organism>
<dbReference type="Proteomes" id="UP000509702">
    <property type="component" value="Plasmid unnamed1"/>
</dbReference>
<evidence type="ECO:0000313" key="3">
    <source>
        <dbReference type="EMBL" id="QKS49128.1"/>
    </source>
</evidence>
<dbReference type="PANTHER" id="PTHR33734">
    <property type="entry name" value="LYSM DOMAIN-CONTAINING GPI-ANCHORED PROTEIN 2"/>
    <property type="match status" value="1"/>
</dbReference>
<dbReference type="OrthoDB" id="9795421at2"/>
<protein>
    <submittedName>
        <fullName evidence="3">LysM peptidoglycan-binding domain-containing protein</fullName>
    </submittedName>
</protein>
<dbReference type="SUPFAM" id="SSF54106">
    <property type="entry name" value="LysM domain"/>
    <property type="match status" value="1"/>
</dbReference>
<dbReference type="CDD" id="cd00118">
    <property type="entry name" value="LysM"/>
    <property type="match status" value="1"/>
</dbReference>
<dbReference type="PROSITE" id="PS51782">
    <property type="entry name" value="LYSM"/>
    <property type="match status" value="1"/>
</dbReference>
<accession>A0A6N1ADG6</accession>
<dbReference type="SMART" id="SM00257">
    <property type="entry name" value="LysM"/>
    <property type="match status" value="1"/>
</dbReference>